<evidence type="ECO:0000313" key="1">
    <source>
        <dbReference type="EMBL" id="MFC6647296.1"/>
    </source>
</evidence>
<keyword evidence="2" id="KW-1185">Reference proteome</keyword>
<keyword evidence="1" id="KW-0969">Cilium</keyword>
<dbReference type="EMBL" id="JBHSWI010000001">
    <property type="protein sequence ID" value="MFC6647296.1"/>
    <property type="molecule type" value="Genomic_DNA"/>
</dbReference>
<organism evidence="1 2">
    <name type="scientific">Granulicella cerasi</name>
    <dbReference type="NCBI Taxonomy" id="741063"/>
    <lineage>
        <taxon>Bacteria</taxon>
        <taxon>Pseudomonadati</taxon>
        <taxon>Acidobacteriota</taxon>
        <taxon>Terriglobia</taxon>
        <taxon>Terriglobales</taxon>
        <taxon>Acidobacteriaceae</taxon>
        <taxon>Granulicella</taxon>
    </lineage>
</organism>
<reference evidence="2" key="1">
    <citation type="journal article" date="2019" name="Int. J. Syst. Evol. Microbiol.">
        <title>The Global Catalogue of Microorganisms (GCM) 10K type strain sequencing project: providing services to taxonomists for standard genome sequencing and annotation.</title>
        <authorList>
            <consortium name="The Broad Institute Genomics Platform"/>
            <consortium name="The Broad Institute Genome Sequencing Center for Infectious Disease"/>
            <person name="Wu L."/>
            <person name="Ma J."/>
        </authorList>
    </citation>
    <scope>NUCLEOTIDE SEQUENCE [LARGE SCALE GENOMIC DNA]</scope>
    <source>
        <strain evidence="2">CGMCC 1.16026</strain>
    </source>
</reference>
<dbReference type="Proteomes" id="UP001596391">
    <property type="component" value="Unassembled WGS sequence"/>
</dbReference>
<keyword evidence="1" id="KW-0966">Cell projection</keyword>
<proteinExistence type="predicted"/>
<dbReference type="PANTHER" id="PTHR39185:SF1">
    <property type="entry name" value="SWARMING MOTILITY PROTEIN SWRD"/>
    <property type="match status" value="1"/>
</dbReference>
<dbReference type="RefSeq" id="WP_263370797.1">
    <property type="nucleotide sequence ID" value="NZ_JAGSYD010000002.1"/>
</dbReference>
<evidence type="ECO:0000313" key="2">
    <source>
        <dbReference type="Proteomes" id="UP001596391"/>
    </source>
</evidence>
<dbReference type="Pfam" id="PF06289">
    <property type="entry name" value="FlbD"/>
    <property type="match status" value="1"/>
</dbReference>
<dbReference type="PANTHER" id="PTHR39185">
    <property type="entry name" value="SWARMING MOTILITY PROTEIN SWRD"/>
    <property type="match status" value="1"/>
</dbReference>
<protein>
    <submittedName>
        <fullName evidence="1">Flagellar FlbD family protein</fullName>
    </submittedName>
</protein>
<name>A0ABW1ZCS5_9BACT</name>
<accession>A0ABW1ZCS5</accession>
<comment type="caution">
    <text evidence="1">The sequence shown here is derived from an EMBL/GenBank/DDBJ whole genome shotgun (WGS) entry which is preliminary data.</text>
</comment>
<dbReference type="InterPro" id="IPR009384">
    <property type="entry name" value="SwrD-like"/>
</dbReference>
<sequence length="86" mass="9674">MIELTRLNGNSITINCDLIRYAEATPDTTLTLVTGEKLIVREPIDVVVARTFHYRVSLMQTAWPSADIALAARTHFDAQHNEPTKH</sequence>
<gene>
    <name evidence="1" type="ORF">ACFQBQ_17310</name>
</gene>
<keyword evidence="1" id="KW-0282">Flagellum</keyword>